<feature type="region of interest" description="Disordered" evidence="1">
    <location>
        <begin position="141"/>
        <end position="189"/>
    </location>
</feature>
<evidence type="ECO:0000313" key="2">
    <source>
        <dbReference type="EMBL" id="OLP78859.1"/>
    </source>
</evidence>
<organism evidence="2 3">
    <name type="scientific">Symbiodinium microadriaticum</name>
    <name type="common">Dinoflagellate</name>
    <name type="synonym">Zooxanthella microadriatica</name>
    <dbReference type="NCBI Taxonomy" id="2951"/>
    <lineage>
        <taxon>Eukaryota</taxon>
        <taxon>Sar</taxon>
        <taxon>Alveolata</taxon>
        <taxon>Dinophyceae</taxon>
        <taxon>Suessiales</taxon>
        <taxon>Symbiodiniaceae</taxon>
        <taxon>Symbiodinium</taxon>
    </lineage>
</organism>
<name>A0A1Q9C7G2_SYMMI</name>
<keyword evidence="3" id="KW-1185">Reference proteome</keyword>
<feature type="non-terminal residue" evidence="2">
    <location>
        <position position="189"/>
    </location>
</feature>
<protein>
    <submittedName>
        <fullName evidence="2">Uncharacterized protein</fullName>
    </submittedName>
</protein>
<dbReference type="Proteomes" id="UP000186817">
    <property type="component" value="Unassembled WGS sequence"/>
</dbReference>
<reference evidence="2 3" key="1">
    <citation type="submission" date="2016-02" db="EMBL/GenBank/DDBJ databases">
        <title>Genome analysis of coral dinoflagellate symbionts highlights evolutionary adaptations to a symbiotic lifestyle.</title>
        <authorList>
            <person name="Aranda M."/>
            <person name="Li Y."/>
            <person name="Liew Y.J."/>
            <person name="Baumgarten S."/>
            <person name="Simakov O."/>
            <person name="Wilson M."/>
            <person name="Piel J."/>
            <person name="Ashoor H."/>
            <person name="Bougouffa S."/>
            <person name="Bajic V.B."/>
            <person name="Ryu T."/>
            <person name="Ravasi T."/>
            <person name="Bayer T."/>
            <person name="Micklem G."/>
            <person name="Kim H."/>
            <person name="Bhak J."/>
            <person name="Lajeunesse T.C."/>
            <person name="Voolstra C.R."/>
        </authorList>
    </citation>
    <scope>NUCLEOTIDE SEQUENCE [LARGE SCALE GENOMIC DNA]</scope>
    <source>
        <strain evidence="2 3">CCMP2467</strain>
    </source>
</reference>
<feature type="compositionally biased region" description="Basic and acidic residues" evidence="1">
    <location>
        <begin position="176"/>
        <end position="189"/>
    </location>
</feature>
<dbReference type="EMBL" id="LSRX01001553">
    <property type="protein sequence ID" value="OLP78859.1"/>
    <property type="molecule type" value="Genomic_DNA"/>
</dbReference>
<accession>A0A1Q9C7G2</accession>
<proteinExistence type="predicted"/>
<comment type="caution">
    <text evidence="2">The sequence shown here is derived from an EMBL/GenBank/DDBJ whole genome shotgun (WGS) entry which is preliminary data.</text>
</comment>
<evidence type="ECO:0000313" key="3">
    <source>
        <dbReference type="Proteomes" id="UP000186817"/>
    </source>
</evidence>
<dbReference type="AlphaFoldDB" id="A0A1Q9C7G2"/>
<evidence type="ECO:0000256" key="1">
    <source>
        <dbReference type="SAM" id="MobiDB-lite"/>
    </source>
</evidence>
<gene>
    <name evidence="2" type="ORF">AK812_SmicGene40917</name>
</gene>
<sequence length="189" mass="21278">MQLSSLPRKAESSLKEGPQKSCLNVDLESERRLQSLRPLCEALLAEVDIAGDDQAWFRSALQNMGVQFHVASRMAKKRKRVPPAREAALSFWACVLHRLDDPSADPGCEPLPSRFTCAGSYYSSLATLVLAESRALARDAARRRRTVRSPSEARGFLPSFSRVAAKQRKQQDDEEEHRREQEKAQGRDQ</sequence>